<dbReference type="Proteomes" id="UP000036947">
    <property type="component" value="Unassembled WGS sequence"/>
</dbReference>
<proteinExistence type="predicted"/>
<organism evidence="2 3">
    <name type="scientific">Tolypocladium ophioglossoides (strain CBS 100239)</name>
    <name type="common">Snaketongue truffleclub</name>
    <name type="synonym">Elaphocordyceps ophioglossoides</name>
    <dbReference type="NCBI Taxonomy" id="1163406"/>
    <lineage>
        <taxon>Eukaryota</taxon>
        <taxon>Fungi</taxon>
        <taxon>Dikarya</taxon>
        <taxon>Ascomycota</taxon>
        <taxon>Pezizomycotina</taxon>
        <taxon>Sordariomycetes</taxon>
        <taxon>Hypocreomycetidae</taxon>
        <taxon>Hypocreales</taxon>
        <taxon>Ophiocordycipitaceae</taxon>
        <taxon>Tolypocladium</taxon>
    </lineage>
</organism>
<dbReference type="EMBL" id="LFRF01000022">
    <property type="protein sequence ID" value="KND88962.1"/>
    <property type="molecule type" value="Genomic_DNA"/>
</dbReference>
<name>A0A0L0N4F5_TOLOC</name>
<evidence type="ECO:0000313" key="2">
    <source>
        <dbReference type="EMBL" id="KND88962.1"/>
    </source>
</evidence>
<evidence type="ECO:0000256" key="1">
    <source>
        <dbReference type="SAM" id="MobiDB-lite"/>
    </source>
</evidence>
<feature type="compositionally biased region" description="Pro residues" evidence="1">
    <location>
        <begin position="26"/>
        <end position="36"/>
    </location>
</feature>
<keyword evidence="3" id="KW-1185">Reference proteome</keyword>
<sequence>MAPTYTMSAHLCKQVYASWRQTRHQPSPPPPPPPPQQSSSVPVPVPAPAPAPAPPPAAASRSPSPHAHEDRSLDGQRSRRSSSSSSRDWPLIGDQKPGAPELHPPVKSMGVFDTVDSLGIPGFVGRVDAGEERA</sequence>
<feature type="region of interest" description="Disordered" evidence="1">
    <location>
        <begin position="16"/>
        <end position="108"/>
    </location>
</feature>
<protein>
    <submittedName>
        <fullName evidence="2">Uncharacterized protein</fullName>
    </submittedName>
</protein>
<dbReference type="AlphaFoldDB" id="A0A0L0N4F5"/>
<reference evidence="2 3" key="1">
    <citation type="journal article" date="2015" name="BMC Genomics">
        <title>The genome of the truffle-parasite Tolypocladium ophioglossoides and the evolution of antifungal peptaibiotics.</title>
        <authorList>
            <person name="Quandt C.A."/>
            <person name="Bushley K.E."/>
            <person name="Spatafora J.W."/>
        </authorList>
    </citation>
    <scope>NUCLEOTIDE SEQUENCE [LARGE SCALE GENOMIC DNA]</scope>
    <source>
        <strain evidence="2 3">CBS 100239</strain>
    </source>
</reference>
<feature type="compositionally biased region" description="Pro residues" evidence="1">
    <location>
        <begin position="43"/>
        <end position="57"/>
    </location>
</feature>
<dbReference type="OrthoDB" id="5153846at2759"/>
<feature type="compositionally biased region" description="Basic and acidic residues" evidence="1">
    <location>
        <begin position="66"/>
        <end position="77"/>
    </location>
</feature>
<accession>A0A0L0N4F5</accession>
<gene>
    <name evidence="2" type="ORF">TOPH_06437</name>
</gene>
<evidence type="ECO:0000313" key="3">
    <source>
        <dbReference type="Proteomes" id="UP000036947"/>
    </source>
</evidence>
<comment type="caution">
    <text evidence="2">The sequence shown here is derived from an EMBL/GenBank/DDBJ whole genome shotgun (WGS) entry which is preliminary data.</text>
</comment>